<dbReference type="PROSITE" id="PS00028">
    <property type="entry name" value="ZINC_FINGER_C2H2_1"/>
    <property type="match status" value="1"/>
</dbReference>
<feature type="domain" description="C2H2-type" evidence="2">
    <location>
        <begin position="137"/>
        <end position="157"/>
    </location>
</feature>
<evidence type="ECO:0000313" key="4">
    <source>
        <dbReference type="Proteomes" id="UP001154061"/>
    </source>
</evidence>
<gene>
    <name evidence="3" type="ORF">NDI89_22765</name>
</gene>
<protein>
    <recommendedName>
        <fullName evidence="2">C2H2-type domain-containing protein</fullName>
    </recommendedName>
</protein>
<dbReference type="InterPro" id="IPR013087">
    <property type="entry name" value="Znf_C2H2_type"/>
</dbReference>
<keyword evidence="4" id="KW-1185">Reference proteome</keyword>
<feature type="region of interest" description="Disordered" evidence="1">
    <location>
        <begin position="1"/>
        <end position="24"/>
    </location>
</feature>
<evidence type="ECO:0000256" key="1">
    <source>
        <dbReference type="SAM" id="MobiDB-lite"/>
    </source>
</evidence>
<name>A0A9Q4L1L2_9EURY</name>
<accession>A0A9Q4L1L2</accession>
<feature type="compositionally biased region" description="Basic and acidic residues" evidence="1">
    <location>
        <begin position="1"/>
        <end position="12"/>
    </location>
</feature>
<sequence length="177" mass="20494">MPKYEPDTSHWDEEPDDPPAWREDTSAKDITLDVQLHDQGYQTDEKWTVHCTDRLENEGIIAGYAIKHTNKGNYWRDGERWRDAVDFVDLPLRVRQRVAAVLNRDLEEITPPSRTIHREDGTGLADDLEDEPGTVECVHCGDDVLEDAIVDHHTTEHPNRRYDPIWYQSLSDGGYNE</sequence>
<proteinExistence type="predicted"/>
<dbReference type="EMBL" id="JAMQOT010000015">
    <property type="protein sequence ID" value="MDF9748390.1"/>
    <property type="molecule type" value="Genomic_DNA"/>
</dbReference>
<organism evidence="3 4">
    <name type="scientific">Natrinema salsiterrestre</name>
    <dbReference type="NCBI Taxonomy" id="2950540"/>
    <lineage>
        <taxon>Archaea</taxon>
        <taxon>Methanobacteriati</taxon>
        <taxon>Methanobacteriota</taxon>
        <taxon>Stenosarchaea group</taxon>
        <taxon>Halobacteria</taxon>
        <taxon>Halobacteriales</taxon>
        <taxon>Natrialbaceae</taxon>
        <taxon>Natrinema</taxon>
    </lineage>
</organism>
<evidence type="ECO:0000259" key="2">
    <source>
        <dbReference type="PROSITE" id="PS00028"/>
    </source>
</evidence>
<evidence type="ECO:0000313" key="3">
    <source>
        <dbReference type="EMBL" id="MDF9748390.1"/>
    </source>
</evidence>
<dbReference type="RefSeq" id="WP_277525065.1">
    <property type="nucleotide sequence ID" value="NZ_JAMQOT010000015.1"/>
</dbReference>
<reference evidence="3" key="1">
    <citation type="submission" date="2022-06" db="EMBL/GenBank/DDBJ databases">
        <title>Natrinema sp. a new haloarchaeum isolate from saline soil.</title>
        <authorList>
            <person name="Strakova D."/>
            <person name="Galisteo C."/>
            <person name="Sanchez-Porro C."/>
            <person name="Ventosa A."/>
        </authorList>
    </citation>
    <scope>NUCLEOTIDE SEQUENCE</scope>
    <source>
        <strain evidence="3">S1CR25-10</strain>
    </source>
</reference>
<dbReference type="AlphaFoldDB" id="A0A9Q4L1L2"/>
<comment type="caution">
    <text evidence="3">The sequence shown here is derived from an EMBL/GenBank/DDBJ whole genome shotgun (WGS) entry which is preliminary data.</text>
</comment>
<dbReference type="Proteomes" id="UP001154061">
    <property type="component" value="Unassembled WGS sequence"/>
</dbReference>